<protein>
    <recommendedName>
        <fullName evidence="3">MazG nucleotide pyrophosphohydrolase</fullName>
    </recommendedName>
</protein>
<evidence type="ECO:0000313" key="1">
    <source>
        <dbReference type="EMBL" id="MFC5846714.1"/>
    </source>
</evidence>
<evidence type="ECO:0000313" key="2">
    <source>
        <dbReference type="Proteomes" id="UP001595979"/>
    </source>
</evidence>
<evidence type="ECO:0008006" key="3">
    <source>
        <dbReference type="Google" id="ProtNLM"/>
    </source>
</evidence>
<reference evidence="2" key="1">
    <citation type="journal article" date="2019" name="Int. J. Syst. Evol. Microbiol.">
        <title>The Global Catalogue of Microorganisms (GCM) 10K type strain sequencing project: providing services to taxonomists for standard genome sequencing and annotation.</title>
        <authorList>
            <consortium name="The Broad Institute Genomics Platform"/>
            <consortium name="The Broad Institute Genome Sequencing Center for Infectious Disease"/>
            <person name="Wu L."/>
            <person name="Ma J."/>
        </authorList>
    </citation>
    <scope>NUCLEOTIDE SEQUENCE [LARGE SCALE GENOMIC DNA]</scope>
    <source>
        <strain evidence="2">CGMCC 1.15053</strain>
    </source>
</reference>
<sequence length="96" mass="10825">MQTIEEQARALLNPVLGECVRQRTEAGVRKYGQTLDENEQPQREKAIHLIQELLDACQYALWMGHEYTATLCATIASDTQQTFKLTAEEIMAGGKQ</sequence>
<dbReference type="Proteomes" id="UP001595979">
    <property type="component" value="Unassembled WGS sequence"/>
</dbReference>
<dbReference type="EMBL" id="JBHSOH010000001">
    <property type="protein sequence ID" value="MFC5846714.1"/>
    <property type="molecule type" value="Genomic_DNA"/>
</dbReference>
<keyword evidence="2" id="KW-1185">Reference proteome</keyword>
<organism evidence="1 2">
    <name type="scientific">Deinococcus petrolearius</name>
    <dbReference type="NCBI Taxonomy" id="1751295"/>
    <lineage>
        <taxon>Bacteria</taxon>
        <taxon>Thermotogati</taxon>
        <taxon>Deinococcota</taxon>
        <taxon>Deinococci</taxon>
        <taxon>Deinococcales</taxon>
        <taxon>Deinococcaceae</taxon>
        <taxon>Deinococcus</taxon>
    </lineage>
</organism>
<gene>
    <name evidence="1" type="ORF">ACFPQ6_00185</name>
</gene>
<accession>A0ABW1DFY2</accession>
<name>A0ABW1DFY2_9DEIO</name>
<comment type="caution">
    <text evidence="1">The sequence shown here is derived from an EMBL/GenBank/DDBJ whole genome shotgun (WGS) entry which is preliminary data.</text>
</comment>
<dbReference type="RefSeq" id="WP_380044994.1">
    <property type="nucleotide sequence ID" value="NZ_JBHSOH010000001.1"/>
</dbReference>
<proteinExistence type="predicted"/>